<evidence type="ECO:0000313" key="2">
    <source>
        <dbReference type="EMBL" id="DAE22071.1"/>
    </source>
</evidence>
<reference evidence="2" key="1">
    <citation type="journal article" date="2021" name="Proc. Natl. Acad. Sci. U.S.A.">
        <title>A Catalog of Tens of Thousands of Viruses from Human Metagenomes Reveals Hidden Associations with Chronic Diseases.</title>
        <authorList>
            <person name="Tisza M.J."/>
            <person name="Buck C.B."/>
        </authorList>
    </citation>
    <scope>NUCLEOTIDE SEQUENCE</scope>
    <source>
        <strain evidence="2">Ctez94</strain>
    </source>
</reference>
<sequence length="240" mass="26842">MKSKFVFSGQSSDDYCLTIEYMPSYSTAKKNIDTYSVPGRSGALIFDTGTFGNVTQSYEVWLKAPSGMNTHKTAREIANWLLGQKGYQRLEDTYDPEVYRKAYFSGPVDVENWFGKYGRCKLDFTCMPQRWLKSGEFRQDMASSGTLYNNWQPALPLIEISGTGSCMIRVGRHLVGVSDIPGDGLVIDCETQNAYSGETNCNDLIILDGGFPVLDNGENKITILLGDVATLKITPRWWCI</sequence>
<dbReference type="EMBL" id="BK015726">
    <property type="protein sequence ID" value="DAE22071.1"/>
    <property type="molecule type" value="Genomic_DNA"/>
</dbReference>
<name>A0A8S5QS13_9VIRU</name>
<proteinExistence type="predicted"/>
<organism evidence="2">
    <name type="scientific">Phage sp. ctez94</name>
    <dbReference type="NCBI Taxonomy" id="2826750"/>
    <lineage>
        <taxon>Viruses</taxon>
    </lineage>
</organism>
<dbReference type="Pfam" id="PF05709">
    <property type="entry name" value="Sipho_tail"/>
    <property type="match status" value="1"/>
</dbReference>
<dbReference type="Gene3D" id="2.40.30.200">
    <property type="match status" value="1"/>
</dbReference>
<feature type="domain" description="Siphovirus-type tail component RIFT-related" evidence="1">
    <location>
        <begin position="31"/>
        <end position="126"/>
    </location>
</feature>
<dbReference type="InterPro" id="IPR008841">
    <property type="entry name" value="Siphovirus-type_tail_N"/>
</dbReference>
<accession>A0A8S5QS13</accession>
<evidence type="ECO:0000259" key="1">
    <source>
        <dbReference type="Pfam" id="PF05709"/>
    </source>
</evidence>
<protein>
    <submittedName>
        <fullName evidence="2">Distal tail protein</fullName>
    </submittedName>
</protein>